<name>Q3JTJ0_BURP1</name>
<proteinExistence type="predicted"/>
<feature type="region of interest" description="Disordered" evidence="1">
    <location>
        <begin position="54"/>
        <end position="75"/>
    </location>
</feature>
<organism evidence="2 3">
    <name type="scientific">Burkholderia pseudomallei (strain 1710b)</name>
    <dbReference type="NCBI Taxonomy" id="320372"/>
    <lineage>
        <taxon>Bacteria</taxon>
        <taxon>Pseudomonadati</taxon>
        <taxon>Pseudomonadota</taxon>
        <taxon>Betaproteobacteria</taxon>
        <taxon>Burkholderiales</taxon>
        <taxon>Burkholderiaceae</taxon>
        <taxon>Burkholderia</taxon>
        <taxon>pseudomallei group</taxon>
    </lineage>
</organism>
<feature type="compositionally biased region" description="Low complexity" evidence="1">
    <location>
        <begin position="59"/>
        <end position="69"/>
    </location>
</feature>
<gene>
    <name evidence="2" type="ordered locus">BURPS1710b_1710</name>
</gene>
<dbReference type="EMBL" id="CP000124">
    <property type="protein sequence ID" value="ABA50593.1"/>
    <property type="molecule type" value="Genomic_DNA"/>
</dbReference>
<sequence length="116" mass="12480">MTGVPAVFAMSMPFDFDPSNERITLPAAGQTSEMLDAGFTDDAGDVADDEGAWRLGPRDAPVVPEVDAVPGGGATRSTWPTSIASGFVIWFQRAIFATDWRFDRAILESVSPRSTR</sequence>
<dbReference type="HOGENOM" id="CLU_2092199_0_0_4"/>
<protein>
    <submittedName>
        <fullName evidence="2">Uncharacterized protein</fullName>
    </submittedName>
</protein>
<dbReference type="KEGG" id="bpm:BURPS1710b_1710"/>
<dbReference type="Proteomes" id="UP000002700">
    <property type="component" value="Chromosome I"/>
</dbReference>
<accession>Q3JTJ0</accession>
<evidence type="ECO:0000313" key="3">
    <source>
        <dbReference type="Proteomes" id="UP000002700"/>
    </source>
</evidence>
<dbReference type="EnsemblBacteria" id="ABA50593">
    <property type="protein sequence ID" value="ABA50593"/>
    <property type="gene ID" value="BURPS1710b_1710"/>
</dbReference>
<evidence type="ECO:0000313" key="2">
    <source>
        <dbReference type="EMBL" id="ABA50593.1"/>
    </source>
</evidence>
<reference evidence="2 3" key="1">
    <citation type="submission" date="2005-09" db="EMBL/GenBank/DDBJ databases">
        <authorList>
            <person name="Woods D.E."/>
            <person name="Nierman W.C."/>
        </authorList>
    </citation>
    <scope>NUCLEOTIDE SEQUENCE [LARGE SCALE GENOMIC DNA]</scope>
    <source>
        <strain evidence="2 3">1710b</strain>
    </source>
</reference>
<evidence type="ECO:0000256" key="1">
    <source>
        <dbReference type="SAM" id="MobiDB-lite"/>
    </source>
</evidence>
<dbReference type="AlphaFoldDB" id="Q3JTJ0"/>